<dbReference type="AlphaFoldDB" id="A0A915IGQ0"/>
<evidence type="ECO:0000313" key="2">
    <source>
        <dbReference type="WBParaSite" id="nRc.2.0.1.t13351-RA"/>
    </source>
</evidence>
<proteinExistence type="predicted"/>
<dbReference type="Proteomes" id="UP000887565">
    <property type="component" value="Unplaced"/>
</dbReference>
<sequence length="174" mass="21050">MELSYTKDKFNVVTKNMIASKWYNSFDKEPTRVGWKIAFHKNFYEPDRWALFLYRTVESFSLEKTTFDSTLTVSEIFGRTIVEKSFPNLKFYKTSRQYKTQRYFLRWFCRDEMNLLRNDKLALKINIRKLKTERENCETLVETEFSADQDIKHSLIFDDLFPKEGMSFSKFKAR</sequence>
<dbReference type="WBParaSite" id="nRc.2.0.1.t13351-RA">
    <property type="protein sequence ID" value="nRc.2.0.1.t13351-RA"/>
    <property type="gene ID" value="nRc.2.0.1.g13351"/>
</dbReference>
<accession>A0A915IGQ0</accession>
<name>A0A915IGQ0_ROMCU</name>
<evidence type="ECO:0000313" key="1">
    <source>
        <dbReference type="Proteomes" id="UP000887565"/>
    </source>
</evidence>
<organism evidence="1 2">
    <name type="scientific">Romanomermis culicivorax</name>
    <name type="common">Nematode worm</name>
    <dbReference type="NCBI Taxonomy" id="13658"/>
    <lineage>
        <taxon>Eukaryota</taxon>
        <taxon>Metazoa</taxon>
        <taxon>Ecdysozoa</taxon>
        <taxon>Nematoda</taxon>
        <taxon>Enoplea</taxon>
        <taxon>Dorylaimia</taxon>
        <taxon>Mermithida</taxon>
        <taxon>Mermithoidea</taxon>
        <taxon>Mermithidae</taxon>
        <taxon>Romanomermis</taxon>
    </lineage>
</organism>
<reference evidence="2" key="1">
    <citation type="submission" date="2022-11" db="UniProtKB">
        <authorList>
            <consortium name="WormBaseParasite"/>
        </authorList>
    </citation>
    <scope>IDENTIFICATION</scope>
</reference>
<keyword evidence="1" id="KW-1185">Reference proteome</keyword>
<protein>
    <submittedName>
        <fullName evidence="2">MATH domain-containing protein</fullName>
    </submittedName>
</protein>